<dbReference type="InterPro" id="IPR029000">
    <property type="entry name" value="Cyclophilin-like_dom_sf"/>
</dbReference>
<dbReference type="InterPro" id="IPR003833">
    <property type="entry name" value="CT_C_D"/>
</dbReference>
<keyword evidence="3" id="KW-0067">ATP-binding</keyword>
<evidence type="ECO:0000256" key="2">
    <source>
        <dbReference type="ARBA" id="ARBA00022801"/>
    </source>
</evidence>
<dbReference type="PANTHER" id="PTHR34698:SF2">
    <property type="entry name" value="5-OXOPROLINASE SUBUNIT B"/>
    <property type="match status" value="1"/>
</dbReference>
<keyword evidence="1" id="KW-0547">Nucleotide-binding</keyword>
<dbReference type="EMBL" id="CP015249">
    <property type="protein sequence ID" value="ANB18468.1"/>
    <property type="molecule type" value="Genomic_DNA"/>
</dbReference>
<keyword evidence="2 5" id="KW-0378">Hydrolase</keyword>
<evidence type="ECO:0000256" key="1">
    <source>
        <dbReference type="ARBA" id="ARBA00022741"/>
    </source>
</evidence>
<dbReference type="KEGG" id="dko:I596_2463"/>
<dbReference type="Gene3D" id="2.40.100.10">
    <property type="entry name" value="Cyclophilin-like"/>
    <property type="match status" value="1"/>
</dbReference>
<evidence type="ECO:0000313" key="5">
    <source>
        <dbReference type="EMBL" id="ANB18468.1"/>
    </source>
</evidence>
<feature type="domain" description="Carboxyltransferase" evidence="4">
    <location>
        <begin position="1"/>
        <end position="208"/>
    </location>
</feature>
<dbReference type="SUPFAM" id="SSF50891">
    <property type="entry name" value="Cyclophilin-like"/>
    <property type="match status" value="1"/>
</dbReference>
<dbReference type="GO" id="GO:0016787">
    <property type="term" value="F:hydrolase activity"/>
    <property type="evidence" value="ECO:0007669"/>
    <property type="project" value="UniProtKB-KW"/>
</dbReference>
<protein>
    <submittedName>
        <fullName evidence="5">Allophanate hydrolase 2 subunit 1</fullName>
    </submittedName>
</protein>
<dbReference type="SUPFAM" id="SSF160467">
    <property type="entry name" value="PH0987 N-terminal domain-like"/>
    <property type="match status" value="1"/>
</dbReference>
<dbReference type="PANTHER" id="PTHR34698">
    <property type="entry name" value="5-OXOPROLINASE SUBUNIT B"/>
    <property type="match status" value="1"/>
</dbReference>
<organism evidence="5 6">
    <name type="scientific">Dokdonella koreensis DS-123</name>
    <dbReference type="NCBI Taxonomy" id="1300342"/>
    <lineage>
        <taxon>Bacteria</taxon>
        <taxon>Pseudomonadati</taxon>
        <taxon>Pseudomonadota</taxon>
        <taxon>Gammaproteobacteria</taxon>
        <taxon>Lysobacterales</taxon>
        <taxon>Rhodanobacteraceae</taxon>
        <taxon>Dokdonella</taxon>
    </lineage>
</organism>
<reference evidence="5 6" key="1">
    <citation type="submission" date="2016-04" db="EMBL/GenBank/DDBJ databases">
        <title>Complete genome sequence of Dokdonella koreensis DS-123T.</title>
        <authorList>
            <person name="Kim J.F."/>
            <person name="Lee H."/>
            <person name="Kwak M.-J."/>
        </authorList>
    </citation>
    <scope>NUCLEOTIDE SEQUENCE [LARGE SCALE GENOMIC DNA]</scope>
    <source>
        <strain evidence="5 6">DS-123</strain>
    </source>
</reference>
<dbReference type="Pfam" id="PF02682">
    <property type="entry name" value="CT_C_D"/>
    <property type="match status" value="1"/>
</dbReference>
<dbReference type="SMART" id="SM00796">
    <property type="entry name" value="AHS1"/>
    <property type="match status" value="1"/>
</dbReference>
<evidence type="ECO:0000313" key="6">
    <source>
        <dbReference type="Proteomes" id="UP000076830"/>
    </source>
</evidence>
<evidence type="ECO:0000259" key="4">
    <source>
        <dbReference type="SMART" id="SM00796"/>
    </source>
</evidence>
<dbReference type="Gene3D" id="3.30.1360.40">
    <property type="match status" value="1"/>
</dbReference>
<dbReference type="GO" id="GO:0005524">
    <property type="term" value="F:ATP binding"/>
    <property type="evidence" value="ECO:0007669"/>
    <property type="project" value="UniProtKB-KW"/>
</dbReference>
<dbReference type="PATRIC" id="fig|1300342.3.peg.2398"/>
<dbReference type="AlphaFoldDB" id="A0A160DVA6"/>
<gene>
    <name evidence="5" type="ORF">I596_2463</name>
</gene>
<evidence type="ECO:0000256" key="3">
    <source>
        <dbReference type="ARBA" id="ARBA00022840"/>
    </source>
</evidence>
<dbReference type="NCBIfam" id="TIGR00370">
    <property type="entry name" value="5-oxoprolinase subunit PxpB"/>
    <property type="match status" value="1"/>
</dbReference>
<name>A0A160DVA6_9GAMM</name>
<sequence>MEVEPLGEGLLVLRFGSGIDPAVNARVHAAADVLGQHALRGVDDLVPAYASLGIRYRAEAWLTTDRPPWQALAAAVQALLDGTAAAAAPAPRTVEIPVCYAAAHAPDLAVVAAQAGLPASEVIARHCAPLYRVAMLGFAPGFPYLIGLDPALHTPRRADPRTQVPAGAVAIGGGQTGIYPRALPGGWQIIGRTPQVLFDPGRQPASLLQAGDGVRFRPIDAAAFEQALPT</sequence>
<dbReference type="STRING" id="1300342.I596_2463"/>
<accession>A0A160DVA6</accession>
<dbReference type="InterPro" id="IPR010016">
    <property type="entry name" value="PxpB"/>
</dbReference>
<proteinExistence type="predicted"/>
<keyword evidence="6" id="KW-1185">Reference proteome</keyword>
<dbReference type="Proteomes" id="UP000076830">
    <property type="component" value="Chromosome"/>
</dbReference>